<dbReference type="EMBL" id="JAAGAX010000009">
    <property type="protein sequence ID" value="KAF2304459.1"/>
    <property type="molecule type" value="Genomic_DNA"/>
</dbReference>
<keyword evidence="2" id="KW-1185">Reference proteome</keyword>
<evidence type="ECO:0000313" key="2">
    <source>
        <dbReference type="Proteomes" id="UP000467840"/>
    </source>
</evidence>
<dbReference type="AlphaFoldDB" id="A0A6A6LXR3"/>
<dbReference type="Proteomes" id="UP000467840">
    <property type="component" value="Chromosome 16"/>
</dbReference>
<gene>
    <name evidence="1" type="ORF">GH714_031683</name>
</gene>
<organism evidence="1 2">
    <name type="scientific">Hevea brasiliensis</name>
    <name type="common">Para rubber tree</name>
    <name type="synonym">Siphonia brasiliensis</name>
    <dbReference type="NCBI Taxonomy" id="3981"/>
    <lineage>
        <taxon>Eukaryota</taxon>
        <taxon>Viridiplantae</taxon>
        <taxon>Streptophyta</taxon>
        <taxon>Embryophyta</taxon>
        <taxon>Tracheophyta</taxon>
        <taxon>Spermatophyta</taxon>
        <taxon>Magnoliopsida</taxon>
        <taxon>eudicotyledons</taxon>
        <taxon>Gunneridae</taxon>
        <taxon>Pentapetalae</taxon>
        <taxon>rosids</taxon>
        <taxon>fabids</taxon>
        <taxon>Malpighiales</taxon>
        <taxon>Euphorbiaceae</taxon>
        <taxon>Crotonoideae</taxon>
        <taxon>Micrandreae</taxon>
        <taxon>Hevea</taxon>
    </lineage>
</organism>
<comment type="caution">
    <text evidence="1">The sequence shown here is derived from an EMBL/GenBank/DDBJ whole genome shotgun (WGS) entry which is preliminary data.</text>
</comment>
<evidence type="ECO:0000313" key="1">
    <source>
        <dbReference type="EMBL" id="KAF2304459.1"/>
    </source>
</evidence>
<sequence length="147" mass="16428">MGGLCQNKTQISSNGHECSEVYAEQEKLILTRFRDFLNRLVTCGSIKASFDGFSNLRFWFLDMYNKIVSSALQKQCTLHQPRVTWGTQEPADRDHMCAETEIGNHKKAYSNGDAKSSVVVTSTSNGILPILSALPVKNEEINPEKKS</sequence>
<protein>
    <submittedName>
        <fullName evidence="1">Uncharacterized protein</fullName>
    </submittedName>
</protein>
<accession>A0A6A6LXR3</accession>
<name>A0A6A6LXR3_HEVBR</name>
<proteinExistence type="predicted"/>
<reference evidence="1 2" key="1">
    <citation type="journal article" date="2020" name="Mol. Plant">
        <title>The Chromosome-Based Rubber Tree Genome Provides New Insights into Spurge Genome Evolution and Rubber Biosynthesis.</title>
        <authorList>
            <person name="Liu J."/>
            <person name="Shi C."/>
            <person name="Shi C.C."/>
            <person name="Li W."/>
            <person name="Zhang Q.J."/>
            <person name="Zhang Y."/>
            <person name="Li K."/>
            <person name="Lu H.F."/>
            <person name="Shi C."/>
            <person name="Zhu S.T."/>
            <person name="Xiao Z.Y."/>
            <person name="Nan H."/>
            <person name="Yue Y."/>
            <person name="Zhu X.G."/>
            <person name="Wu Y."/>
            <person name="Hong X.N."/>
            <person name="Fan G.Y."/>
            <person name="Tong Y."/>
            <person name="Zhang D."/>
            <person name="Mao C.L."/>
            <person name="Liu Y.L."/>
            <person name="Hao S.J."/>
            <person name="Liu W.Q."/>
            <person name="Lv M.Q."/>
            <person name="Zhang H.B."/>
            <person name="Liu Y."/>
            <person name="Hu-Tang G.R."/>
            <person name="Wang J.P."/>
            <person name="Wang J.H."/>
            <person name="Sun Y.H."/>
            <person name="Ni S.B."/>
            <person name="Chen W.B."/>
            <person name="Zhang X.C."/>
            <person name="Jiao Y.N."/>
            <person name="Eichler E.E."/>
            <person name="Li G.H."/>
            <person name="Liu X."/>
            <person name="Gao L.Z."/>
        </authorList>
    </citation>
    <scope>NUCLEOTIDE SEQUENCE [LARGE SCALE GENOMIC DNA]</scope>
    <source>
        <strain evidence="2">cv. GT1</strain>
        <tissue evidence="1">Leaf</tissue>
    </source>
</reference>